<dbReference type="InterPro" id="IPR050534">
    <property type="entry name" value="Coronavir_polyprotein_1ab"/>
</dbReference>
<dbReference type="SUPFAM" id="SSF47781">
    <property type="entry name" value="RuvA domain 2-like"/>
    <property type="match status" value="1"/>
</dbReference>
<name>A0A344LHE8_9PSEU</name>
<keyword evidence="3 6" id="KW-0347">Helicase</keyword>
<keyword evidence="7" id="KW-1185">Reference proteome</keyword>
<dbReference type="PANTHER" id="PTHR43788">
    <property type="entry name" value="DNA2/NAM7 HELICASE FAMILY MEMBER"/>
    <property type="match status" value="1"/>
</dbReference>
<dbReference type="Gene3D" id="2.30.30.940">
    <property type="match status" value="1"/>
</dbReference>
<dbReference type="InterPro" id="IPR003583">
    <property type="entry name" value="Hlx-hairpin-Hlx_DNA-bd_motif"/>
</dbReference>
<dbReference type="RefSeq" id="WP_113696529.1">
    <property type="nucleotide sequence ID" value="NZ_CP015163.1"/>
</dbReference>
<protein>
    <recommendedName>
        <fullName evidence="3">ATP-dependent RecD2 DNA helicase</fullName>
        <ecNumber evidence="3">5.6.2.3</ecNumber>
    </recommendedName>
    <alternativeName>
        <fullName evidence="3">DNA 5'-3' helicase subunit RecD2</fullName>
    </alternativeName>
</protein>
<dbReference type="EMBL" id="CP015163">
    <property type="protein sequence ID" value="AXB47472.1"/>
    <property type="molecule type" value="Genomic_DNA"/>
</dbReference>
<evidence type="ECO:0000259" key="5">
    <source>
        <dbReference type="SMART" id="SM00382"/>
    </source>
</evidence>
<dbReference type="SMART" id="SM00382">
    <property type="entry name" value="AAA"/>
    <property type="match status" value="1"/>
</dbReference>
<comment type="function">
    <text evidence="3">DNA-dependent ATPase and ATP-dependent 5'-3' DNA helicase. Has no activity on blunt DNA or DNA with 3'-overhangs, requires at least 10 bases of 5'-ssDNA for helicase activity.</text>
</comment>
<comment type="similarity">
    <text evidence="3">Belongs to the RecD family. RecD2 subfamily.</text>
</comment>
<sequence length="734" mass="79707">MTEPFRHATLEATLERITFANEETGYTVAKVDTGRGGDLVTVVGALLGAQPGEALRMRGRWGSHPQYGRQFHVEDYRTVLPATVQGIRRYLGSGLIKGIGPKLADKIVEHFGVDSLEVIEHSPERLIEVPKLGPKRTKLIADAWEEQKAIKEVMVFLQGVGVSTSLAVRIYKQYHDRAIDVVRTEPYRLATDVWGIGFKTADTIAKAVGIPHDSPQRIKAGLQFTLSEATGSGHCFLPDTELIAEAIKILQVDTGLVIDCLAELVEEEGVVREELPDGDDRVSAIYLVPFHRAELSLAGQLMRLLRTSADRLPAFAGVDWGKALAWLHRQTQAELAPAQEEAVKLALTEKVAVLTGGPGCGKSFTVRSIVTLAAAKRAKVLLAAPTGRAAKRLTELTGHEAATVHRLLELKPGGDAAYDKDRPLDADLVVVDEASMLDVLLANKLLKAIPPGAHVLLVGDVDQLPSVGAGEVLRDLLAPGTPVPHVRLTQIFRQAGESGVVTNAHRINGGDFPITKGLADFFHFDVDDPEEAAKLTVDVVARRIPKKFGLNPRRDVQVLAPMHRGPAGAGALNSLLQEAVTPPKEGVPERRFGGRIFRVGDKVTQTRNNYDKGANGVFNGTQGVVVAMDLDEQTLLVRTDEDEDVEYEFAELDELIHAYAVSIHRSQGSEYPCVVIPVTTSAWMMLQRNLLYTAVTRAKKLVVLVGSKKAIAQAVRTVGAGRRHTALAHRLRTA</sequence>
<dbReference type="Pfam" id="PF14490">
    <property type="entry name" value="HHH_RecD2"/>
    <property type="match status" value="1"/>
</dbReference>
<dbReference type="CDD" id="cd17933">
    <property type="entry name" value="DEXSc_RecD-like"/>
    <property type="match status" value="1"/>
</dbReference>
<dbReference type="Gene3D" id="3.40.50.300">
    <property type="entry name" value="P-loop containing nucleotide triphosphate hydrolases"/>
    <property type="match status" value="2"/>
</dbReference>
<dbReference type="Pfam" id="PF23139">
    <property type="entry name" value="OB_YrrC"/>
    <property type="match status" value="1"/>
</dbReference>
<dbReference type="InterPro" id="IPR055446">
    <property type="entry name" value="RecD2_N_OB"/>
</dbReference>
<dbReference type="InterPro" id="IPR041451">
    <property type="entry name" value="RecD2_SH13"/>
</dbReference>
<evidence type="ECO:0000313" key="7">
    <source>
        <dbReference type="Proteomes" id="UP000250434"/>
    </source>
</evidence>
<feature type="domain" description="Helix-hairpin-helix DNA-binding motif class 1" evidence="4">
    <location>
        <begin position="96"/>
        <end position="110"/>
    </location>
</feature>
<dbReference type="InterPro" id="IPR029493">
    <property type="entry name" value="RecD2-like_HHH"/>
</dbReference>
<dbReference type="SMART" id="SM00278">
    <property type="entry name" value="HhH1"/>
    <property type="match status" value="3"/>
</dbReference>
<dbReference type="AlphaFoldDB" id="A0A344LHE8"/>
<dbReference type="Pfam" id="PF13538">
    <property type="entry name" value="UvrD_C_2"/>
    <property type="match status" value="1"/>
</dbReference>
<dbReference type="EC" id="5.6.2.3" evidence="3"/>
<dbReference type="Pfam" id="PF13245">
    <property type="entry name" value="AAA_19"/>
    <property type="match status" value="1"/>
</dbReference>
<comment type="catalytic activity">
    <reaction evidence="3">
        <text>ATP + H2O = ADP + phosphate + H(+)</text>
        <dbReference type="Rhea" id="RHEA:13065"/>
        <dbReference type="ChEBI" id="CHEBI:15377"/>
        <dbReference type="ChEBI" id="CHEBI:15378"/>
        <dbReference type="ChEBI" id="CHEBI:30616"/>
        <dbReference type="ChEBI" id="CHEBI:43474"/>
        <dbReference type="ChEBI" id="CHEBI:456216"/>
        <dbReference type="EC" id="5.6.2.3"/>
    </reaction>
</comment>
<keyword evidence="2 3" id="KW-0067">ATP-binding</keyword>
<dbReference type="InterPro" id="IPR010994">
    <property type="entry name" value="RuvA_2-like"/>
</dbReference>
<evidence type="ECO:0000313" key="6">
    <source>
        <dbReference type="EMBL" id="AXB47472.1"/>
    </source>
</evidence>
<dbReference type="Pfam" id="PF14520">
    <property type="entry name" value="HHH_5"/>
    <property type="match status" value="1"/>
</dbReference>
<evidence type="ECO:0000259" key="4">
    <source>
        <dbReference type="SMART" id="SM00278"/>
    </source>
</evidence>
<dbReference type="OrthoDB" id="9763659at2"/>
<organism evidence="6 7">
    <name type="scientific">Amycolatopsis albispora</name>
    <dbReference type="NCBI Taxonomy" id="1804986"/>
    <lineage>
        <taxon>Bacteria</taxon>
        <taxon>Bacillati</taxon>
        <taxon>Actinomycetota</taxon>
        <taxon>Actinomycetes</taxon>
        <taxon>Pseudonocardiales</taxon>
        <taxon>Pseudonocardiaceae</taxon>
        <taxon>Amycolatopsis</taxon>
    </lineage>
</organism>
<keyword evidence="1 3" id="KW-0547">Nucleotide-binding</keyword>
<feature type="domain" description="Helix-hairpin-helix DNA-binding motif class 1" evidence="4">
    <location>
        <begin position="124"/>
        <end position="143"/>
    </location>
</feature>
<dbReference type="GO" id="GO:0043139">
    <property type="term" value="F:5'-3' DNA helicase activity"/>
    <property type="evidence" value="ECO:0007669"/>
    <property type="project" value="UniProtKB-UniRule"/>
</dbReference>
<dbReference type="NCBIfam" id="TIGR01448">
    <property type="entry name" value="recD_rel"/>
    <property type="match status" value="1"/>
</dbReference>
<dbReference type="GO" id="GO:0003677">
    <property type="term" value="F:DNA binding"/>
    <property type="evidence" value="ECO:0007669"/>
    <property type="project" value="UniProtKB-UniRule"/>
</dbReference>
<dbReference type="GO" id="GO:0017116">
    <property type="term" value="F:single-stranded DNA helicase activity"/>
    <property type="evidence" value="ECO:0007669"/>
    <property type="project" value="TreeGrafter"/>
</dbReference>
<dbReference type="GO" id="GO:0005524">
    <property type="term" value="F:ATP binding"/>
    <property type="evidence" value="ECO:0007669"/>
    <property type="project" value="UniProtKB-UniRule"/>
</dbReference>
<keyword evidence="3" id="KW-0238">DNA-binding</keyword>
<dbReference type="CDD" id="cd18809">
    <property type="entry name" value="SF1_C_RecD"/>
    <property type="match status" value="1"/>
</dbReference>
<dbReference type="GO" id="GO:0009338">
    <property type="term" value="C:exodeoxyribonuclease V complex"/>
    <property type="evidence" value="ECO:0007669"/>
    <property type="project" value="TreeGrafter"/>
</dbReference>
<dbReference type="HAMAP" id="MF_01488">
    <property type="entry name" value="RecD2"/>
    <property type="match status" value="1"/>
</dbReference>
<dbReference type="GO" id="GO:0006281">
    <property type="term" value="P:DNA repair"/>
    <property type="evidence" value="ECO:0007669"/>
    <property type="project" value="InterPro"/>
</dbReference>
<evidence type="ECO:0000256" key="1">
    <source>
        <dbReference type="ARBA" id="ARBA00022741"/>
    </source>
</evidence>
<dbReference type="InterPro" id="IPR027417">
    <property type="entry name" value="P-loop_NTPase"/>
</dbReference>
<dbReference type="InterPro" id="IPR003593">
    <property type="entry name" value="AAA+_ATPase"/>
</dbReference>
<dbReference type="PANTHER" id="PTHR43788:SF6">
    <property type="entry name" value="DNA HELICASE B"/>
    <property type="match status" value="1"/>
</dbReference>
<dbReference type="Gene3D" id="1.10.10.2220">
    <property type="match status" value="1"/>
</dbReference>
<dbReference type="SUPFAM" id="SSF52540">
    <property type="entry name" value="P-loop containing nucleoside triphosphate hydrolases"/>
    <property type="match status" value="2"/>
</dbReference>
<proteinExistence type="inferred from homology"/>
<dbReference type="Pfam" id="PF18335">
    <property type="entry name" value="SH3_13"/>
    <property type="match status" value="1"/>
</dbReference>
<dbReference type="KEGG" id="aab:A4R43_37615"/>
<keyword evidence="3" id="KW-0413">Isomerase</keyword>
<reference evidence="6 7" key="1">
    <citation type="submission" date="2016-04" db="EMBL/GenBank/DDBJ databases">
        <title>Complete genome sequence and analysis of deep-sea sediment isolate, Amycolatopsis sp. WP1.</title>
        <authorList>
            <person name="Wang H."/>
            <person name="Chen S."/>
            <person name="Wu Q."/>
        </authorList>
    </citation>
    <scope>NUCLEOTIDE SEQUENCE [LARGE SCALE GENOMIC DNA]</scope>
    <source>
        <strain evidence="6 7">WP1</strain>
    </source>
</reference>
<evidence type="ECO:0000256" key="2">
    <source>
        <dbReference type="ARBA" id="ARBA00022840"/>
    </source>
</evidence>
<dbReference type="Gene3D" id="1.10.150.20">
    <property type="entry name" value="5' to 3' exonuclease, C-terminal subdomain"/>
    <property type="match status" value="1"/>
</dbReference>
<keyword evidence="3" id="KW-0378">Hydrolase</keyword>
<gene>
    <name evidence="3" type="primary">recD2</name>
    <name evidence="6" type="ORF">A4R43_37615</name>
</gene>
<accession>A0A344LHE8</accession>
<dbReference type="InterPro" id="IPR006345">
    <property type="entry name" value="RecD2"/>
</dbReference>
<feature type="binding site" evidence="3">
    <location>
        <begin position="359"/>
        <end position="363"/>
    </location>
    <ligand>
        <name>ATP</name>
        <dbReference type="ChEBI" id="CHEBI:30616"/>
    </ligand>
</feature>
<dbReference type="InterPro" id="IPR027785">
    <property type="entry name" value="UvrD-like_helicase_C"/>
</dbReference>
<feature type="domain" description="Helix-hairpin-helix DNA-binding motif class 1" evidence="4">
    <location>
        <begin position="188"/>
        <end position="207"/>
    </location>
</feature>
<dbReference type="GO" id="GO:0006310">
    <property type="term" value="P:DNA recombination"/>
    <property type="evidence" value="ECO:0007669"/>
    <property type="project" value="InterPro"/>
</dbReference>
<dbReference type="Proteomes" id="UP000250434">
    <property type="component" value="Chromosome"/>
</dbReference>
<evidence type="ECO:0000256" key="3">
    <source>
        <dbReference type="HAMAP-Rule" id="MF_01488"/>
    </source>
</evidence>
<feature type="domain" description="AAA+ ATPase" evidence="5">
    <location>
        <begin position="348"/>
        <end position="530"/>
    </location>
</feature>
<dbReference type="GO" id="GO:0016887">
    <property type="term" value="F:ATP hydrolysis activity"/>
    <property type="evidence" value="ECO:0007669"/>
    <property type="project" value="RHEA"/>
</dbReference>